<comment type="similarity">
    <text evidence="1">Belongs to the peptidase S33 family.</text>
</comment>
<dbReference type="Pfam" id="PF00561">
    <property type="entry name" value="Abhydrolase_1"/>
    <property type="match status" value="1"/>
</dbReference>
<evidence type="ECO:0000259" key="6">
    <source>
        <dbReference type="Pfam" id="PF08386"/>
    </source>
</evidence>
<feature type="domain" description="Peptidase S33 tripeptidyl aminopeptidase-like C-terminal" evidence="6">
    <location>
        <begin position="432"/>
        <end position="535"/>
    </location>
</feature>
<sequence>MKRQVMRADITAAVVGLGLAATMLVGTAVPAVGGPSGASAAGATVRELDRDLDPPAMPPIGWTPCGLGSSDCATVRVPLDHDRPDGPTIDLALRRVPATSPATRIGTLFVNPGGPGDSGVDYVPGFAFAIPAAVRERFDIVGFDPRGIAGSTPVRCFGGAPDVPWGDPLAPYPETGAEEDRFIAEDRRVVHACRENAGPILRHMSTADVARDLDLLRQAVGDEQLTYVGYSYGSFLGQTYANLFPDRVRALVIDGVIDPRAWVGEGIERWTVPVETRLRGAESAQQTLEEFFRLCDEAGQGCPFAPGASYRFERLAQRLRSGPIELFDGSGTRTVTLNNLILQVFGALHSPAFWPFLAGTLAEVEAAASLPPVPSGAASPHAQHEPDQPGRLADDLVNDFDVRAAVLCADSENPRSYRRYREAADAAEAGSYFGRLWNWRTSECAIWPAEARLDRYAGPWDAWTANPVLIVGNRFDPATGYHGAVAASQLLPNSSLVTYAGWGHGGFLAADDDCVDEAVATYLLTSATPAGDLTCEPVGSPFDPVEAGPAQTPVPVLPAILPPEARQALDRSGPAARPAPSR</sequence>
<evidence type="ECO:0000259" key="5">
    <source>
        <dbReference type="Pfam" id="PF00561"/>
    </source>
</evidence>
<feature type="domain" description="AB hydrolase-1" evidence="5">
    <location>
        <begin position="107"/>
        <end position="295"/>
    </location>
</feature>
<dbReference type="PANTHER" id="PTHR43248:SF29">
    <property type="entry name" value="TRIPEPTIDYL AMINOPEPTIDASE"/>
    <property type="match status" value="1"/>
</dbReference>
<name>A0A512DAD7_9CELL</name>
<feature type="compositionally biased region" description="Basic and acidic residues" evidence="4">
    <location>
        <begin position="382"/>
        <end position="393"/>
    </location>
</feature>
<dbReference type="AlphaFoldDB" id="A0A512DAD7"/>
<evidence type="ECO:0000256" key="4">
    <source>
        <dbReference type="SAM" id="MobiDB-lite"/>
    </source>
</evidence>
<evidence type="ECO:0000313" key="7">
    <source>
        <dbReference type="EMBL" id="GEO33429.1"/>
    </source>
</evidence>
<dbReference type="InterPro" id="IPR029058">
    <property type="entry name" value="AB_hydrolase_fold"/>
</dbReference>
<dbReference type="Gene3D" id="3.40.50.1820">
    <property type="entry name" value="alpha/beta hydrolase"/>
    <property type="match status" value="1"/>
</dbReference>
<evidence type="ECO:0000256" key="1">
    <source>
        <dbReference type="ARBA" id="ARBA00010088"/>
    </source>
</evidence>
<keyword evidence="8" id="KW-1185">Reference proteome</keyword>
<feature type="region of interest" description="Disordered" evidence="4">
    <location>
        <begin position="372"/>
        <end position="393"/>
    </location>
</feature>
<evidence type="ECO:0000313" key="8">
    <source>
        <dbReference type="Proteomes" id="UP000321181"/>
    </source>
</evidence>
<organism evidence="7 8">
    <name type="scientific">Cellulomonas aerilata</name>
    <dbReference type="NCBI Taxonomy" id="515326"/>
    <lineage>
        <taxon>Bacteria</taxon>
        <taxon>Bacillati</taxon>
        <taxon>Actinomycetota</taxon>
        <taxon>Actinomycetes</taxon>
        <taxon>Micrococcales</taxon>
        <taxon>Cellulomonadaceae</taxon>
        <taxon>Cellulomonas</taxon>
    </lineage>
</organism>
<feature type="region of interest" description="Disordered" evidence="4">
    <location>
        <begin position="562"/>
        <end position="582"/>
    </location>
</feature>
<dbReference type="InterPro" id="IPR000073">
    <property type="entry name" value="AB_hydrolase_1"/>
</dbReference>
<proteinExistence type="inferred from homology"/>
<dbReference type="EMBL" id="BJYY01000009">
    <property type="protein sequence ID" value="GEO33429.1"/>
    <property type="molecule type" value="Genomic_DNA"/>
</dbReference>
<evidence type="ECO:0000256" key="3">
    <source>
        <dbReference type="ARBA" id="ARBA00022801"/>
    </source>
</evidence>
<dbReference type="InterPro" id="IPR013595">
    <property type="entry name" value="Pept_S33_TAP-like_C"/>
</dbReference>
<comment type="caution">
    <text evidence="7">The sequence shown here is derived from an EMBL/GenBank/DDBJ whole genome shotgun (WGS) entry which is preliminary data.</text>
</comment>
<dbReference type="PANTHER" id="PTHR43248">
    <property type="entry name" value="2-SUCCINYL-6-HYDROXY-2,4-CYCLOHEXADIENE-1-CARBOXYLATE SYNTHASE"/>
    <property type="match status" value="1"/>
</dbReference>
<keyword evidence="3" id="KW-0378">Hydrolase</keyword>
<dbReference type="OrthoDB" id="3252468at2"/>
<protein>
    <submittedName>
        <fullName evidence="7">Peptidase</fullName>
    </submittedName>
</protein>
<accession>A0A512DAD7</accession>
<keyword evidence="2" id="KW-0732">Signal</keyword>
<dbReference type="GO" id="GO:0016787">
    <property type="term" value="F:hydrolase activity"/>
    <property type="evidence" value="ECO:0007669"/>
    <property type="project" value="UniProtKB-KW"/>
</dbReference>
<dbReference type="RefSeq" id="WP_146901365.1">
    <property type="nucleotide sequence ID" value="NZ_BAAARM010000002.1"/>
</dbReference>
<evidence type="ECO:0000256" key="2">
    <source>
        <dbReference type="ARBA" id="ARBA00022729"/>
    </source>
</evidence>
<gene>
    <name evidence="7" type="ORF">CAE01nite_11540</name>
</gene>
<dbReference type="Proteomes" id="UP000321181">
    <property type="component" value="Unassembled WGS sequence"/>
</dbReference>
<reference evidence="7 8" key="1">
    <citation type="submission" date="2019-07" db="EMBL/GenBank/DDBJ databases">
        <title>Whole genome shotgun sequence of Cellulomonas aerilata NBRC 106308.</title>
        <authorList>
            <person name="Hosoyama A."/>
            <person name="Uohara A."/>
            <person name="Ohji S."/>
            <person name="Ichikawa N."/>
        </authorList>
    </citation>
    <scope>NUCLEOTIDE SEQUENCE [LARGE SCALE GENOMIC DNA]</scope>
    <source>
        <strain evidence="7 8">NBRC 106308</strain>
    </source>
</reference>
<dbReference type="InterPro" id="IPR051601">
    <property type="entry name" value="Serine_prot/Carboxylest_S33"/>
</dbReference>
<dbReference type="Pfam" id="PF08386">
    <property type="entry name" value="Abhydrolase_4"/>
    <property type="match status" value="1"/>
</dbReference>
<dbReference type="SUPFAM" id="SSF53474">
    <property type="entry name" value="alpha/beta-Hydrolases"/>
    <property type="match status" value="1"/>
</dbReference>